<accession>A0A7Z0MPV3</accession>
<evidence type="ECO:0000313" key="1">
    <source>
        <dbReference type="EMBL" id="NYT47382.1"/>
    </source>
</evidence>
<gene>
    <name evidence="1" type="ORF">H0A75_07235</name>
</gene>
<evidence type="ECO:0008006" key="3">
    <source>
        <dbReference type="Google" id="ProtNLM"/>
    </source>
</evidence>
<sequence length="135" mass="15603">MKIIFIRHGKPAVPEFGKLNGNEFQQWITAYNQASLDTGQRPPSQLINLEGQCKTIVCSDLRRSIESAELLGIQKIDCMDTVFREVELPYCRKPTSKLSPGLWSVIFRVLWFMGYATNCESKVLQGRELFWLRIY</sequence>
<proteinExistence type="predicted"/>
<dbReference type="SUPFAM" id="SSF53254">
    <property type="entry name" value="Phosphoglycerate mutase-like"/>
    <property type="match status" value="1"/>
</dbReference>
<dbReference type="EMBL" id="JACCHS010000139">
    <property type="protein sequence ID" value="NYT47382.1"/>
    <property type="molecule type" value="Genomic_DNA"/>
</dbReference>
<evidence type="ECO:0000313" key="2">
    <source>
        <dbReference type="Proteomes" id="UP000537890"/>
    </source>
</evidence>
<protein>
    <recommendedName>
        <fullName evidence="3">Histidine phosphatase family protein</fullName>
    </recommendedName>
</protein>
<reference evidence="1 2" key="1">
    <citation type="submission" date="2020-05" db="EMBL/GenBank/DDBJ databases">
        <title>Horizontal transmission and recombination maintain forever young bacterial symbiont genomes.</title>
        <authorList>
            <person name="Russell S.L."/>
            <person name="Pepper-Tunick E."/>
            <person name="Svedberg J."/>
            <person name="Byrne A."/>
            <person name="Ruelas Castillo J."/>
            <person name="Vollmers C."/>
            <person name="Beinart R.A."/>
            <person name="Corbett-Detig R."/>
        </authorList>
    </citation>
    <scope>NUCLEOTIDE SEQUENCE [LARGE SCALE GENOMIC DNA]</scope>
    <source>
        <strain evidence="1">4727-3</strain>
    </source>
</reference>
<name>A0A7Z0MPV3_9GAMM</name>
<dbReference type="InterPro" id="IPR029033">
    <property type="entry name" value="His_PPase_superfam"/>
</dbReference>
<dbReference type="Proteomes" id="UP000537890">
    <property type="component" value="Unassembled WGS sequence"/>
</dbReference>
<organism evidence="1 2">
    <name type="scientific">Candidatus Methanofishera endochildressiae</name>
    <dbReference type="NCBI Taxonomy" id="2738884"/>
    <lineage>
        <taxon>Bacteria</taxon>
        <taxon>Pseudomonadati</taxon>
        <taxon>Pseudomonadota</taxon>
        <taxon>Gammaproteobacteria</taxon>
        <taxon>Candidatus Methanofishera</taxon>
    </lineage>
</organism>
<dbReference type="AlphaFoldDB" id="A0A7Z0MPV3"/>
<comment type="caution">
    <text evidence="1">The sequence shown here is derived from an EMBL/GenBank/DDBJ whole genome shotgun (WGS) entry which is preliminary data.</text>
</comment>